<dbReference type="AlphaFoldDB" id="B1T1E8"/>
<dbReference type="InterPro" id="IPR011059">
    <property type="entry name" value="Metal-dep_hydrolase_composite"/>
</dbReference>
<evidence type="ECO:0000313" key="4">
    <source>
        <dbReference type="Proteomes" id="UP000004814"/>
    </source>
</evidence>
<dbReference type="PANTHER" id="PTHR43794">
    <property type="entry name" value="AMINOHYDROLASE SSNA-RELATED"/>
    <property type="match status" value="1"/>
</dbReference>
<gene>
    <name evidence="3" type="ORF">BamMEX5DRAFT_1614</name>
</gene>
<dbReference type="GO" id="GO:0016810">
    <property type="term" value="F:hydrolase activity, acting on carbon-nitrogen (but not peptide) bonds"/>
    <property type="evidence" value="ECO:0007669"/>
    <property type="project" value="InterPro"/>
</dbReference>
<comment type="similarity">
    <text evidence="1">Belongs to the metallo-dependent hydrolases superfamily. ATZ/TRZ family.</text>
</comment>
<feature type="domain" description="Amidohydrolase-related" evidence="2">
    <location>
        <begin position="73"/>
        <end position="429"/>
    </location>
</feature>
<accession>B1T1E8</accession>
<dbReference type="Proteomes" id="UP000004814">
    <property type="component" value="Unassembled WGS sequence"/>
</dbReference>
<proteinExistence type="inferred from homology"/>
<dbReference type="SUPFAM" id="SSF51338">
    <property type="entry name" value="Composite domain of metallo-dependent hydrolases"/>
    <property type="match status" value="1"/>
</dbReference>
<dbReference type="NCBIfam" id="NF006056">
    <property type="entry name" value="PRK08204.1"/>
    <property type="match status" value="1"/>
</dbReference>
<evidence type="ECO:0000259" key="2">
    <source>
        <dbReference type="Pfam" id="PF01979"/>
    </source>
</evidence>
<dbReference type="EMBL" id="ABLK01000034">
    <property type="protein sequence ID" value="EDT42581.1"/>
    <property type="molecule type" value="Genomic_DNA"/>
</dbReference>
<dbReference type="PATRIC" id="fig|396597.7.peg.6626"/>
<dbReference type="SUPFAM" id="SSF51556">
    <property type="entry name" value="Metallo-dependent hydrolases"/>
    <property type="match status" value="1"/>
</dbReference>
<dbReference type="Pfam" id="PF01979">
    <property type="entry name" value="Amidohydro_1"/>
    <property type="match status" value="1"/>
</dbReference>
<dbReference type="Gene3D" id="2.30.40.10">
    <property type="entry name" value="Urease, subunit C, domain 1"/>
    <property type="match status" value="1"/>
</dbReference>
<dbReference type="InterPro" id="IPR050287">
    <property type="entry name" value="MTA/SAH_deaminase"/>
</dbReference>
<sequence>MTMTMTMTTATARQAASAQENRPLLIKGGIVVTLESAGVLRNADVLIEGRSIVDVGKHLAVEGAEIVDARNMIVLPGFVDAHRHCWQGAIRNIAVDTDLSGYFGHILAHLAPRYRPEDVYAGTLSNDAEALDAGVTTVYDWAHIMNSPAHADEAVRAHRESGIRTVFGYGFPNLSPEWSYESRKALRREDVARVRETYFTGNDGVLTMGLALRGPEHMSTFDVTCSDWALARELALPVSVHVGTGPGGIKYQAIRRMDAAGLLFEGANYVHCVTLSEEDRRRIRDSGGHCISTPAVEMVMDFGIPAINNSLAAGIRPGLGSDVVTTTGGDMFTQMRAAHQVARMHAYWESDKKYVPVTAADVLRFATIDGARAIGLDSKIGSLKAGKRADLILLRTDRLAFSPLNDPIGAVVSTATAADVDTVIVDGTIKKRAGKLVGIDPAAVAAKAASSGAYLSSQMSLG</sequence>
<evidence type="ECO:0000256" key="1">
    <source>
        <dbReference type="ARBA" id="ARBA00006745"/>
    </source>
</evidence>
<dbReference type="PANTHER" id="PTHR43794:SF5">
    <property type="entry name" value="CHLOROHYDROLASE FAMILY PROTEIN"/>
    <property type="match status" value="1"/>
</dbReference>
<name>B1T1E8_9BURK</name>
<comment type="caution">
    <text evidence="3">The sequence shown here is derived from an EMBL/GenBank/DDBJ whole genome shotgun (WGS) entry which is preliminary data.</text>
</comment>
<organism evidence="3 4">
    <name type="scientific">Burkholderia ambifaria MEX-5</name>
    <dbReference type="NCBI Taxonomy" id="396597"/>
    <lineage>
        <taxon>Bacteria</taxon>
        <taxon>Pseudomonadati</taxon>
        <taxon>Pseudomonadota</taxon>
        <taxon>Betaproteobacteria</taxon>
        <taxon>Burkholderiales</taxon>
        <taxon>Burkholderiaceae</taxon>
        <taxon>Burkholderia</taxon>
        <taxon>Burkholderia cepacia complex</taxon>
    </lineage>
</organism>
<dbReference type="RefSeq" id="WP_006757595.1">
    <property type="nucleotide sequence ID" value="NZ_ABLK01000034.1"/>
</dbReference>
<reference evidence="3 4" key="1">
    <citation type="submission" date="2008-03" db="EMBL/GenBank/DDBJ databases">
        <title>Sequencing of the draft genome and assembly of Burkholderia ambifaria MEX-5.</title>
        <authorList>
            <consortium name="US DOE Joint Genome Institute (JGI-PGF)"/>
            <person name="Copeland A."/>
            <person name="Lucas S."/>
            <person name="Lapidus A."/>
            <person name="Glavina del Rio T."/>
            <person name="Dalin E."/>
            <person name="Tice H."/>
            <person name="Bruce D."/>
            <person name="Goodwin L."/>
            <person name="Pitluck S."/>
            <person name="Larimer F."/>
            <person name="Land M.L."/>
            <person name="Hauser L."/>
            <person name="Tiedje J."/>
            <person name="Richardson P."/>
        </authorList>
    </citation>
    <scope>NUCLEOTIDE SEQUENCE [LARGE SCALE GENOMIC DNA]</scope>
    <source>
        <strain evidence="3 4">MEX-5</strain>
    </source>
</reference>
<dbReference type="InterPro" id="IPR006680">
    <property type="entry name" value="Amidohydro-rel"/>
</dbReference>
<keyword evidence="3" id="KW-0378">Hydrolase</keyword>
<evidence type="ECO:0000313" key="3">
    <source>
        <dbReference type="EMBL" id="EDT42581.1"/>
    </source>
</evidence>
<dbReference type="InterPro" id="IPR032466">
    <property type="entry name" value="Metal_Hydrolase"/>
</dbReference>
<dbReference type="Gene3D" id="3.20.20.140">
    <property type="entry name" value="Metal-dependent hydrolases"/>
    <property type="match status" value="1"/>
</dbReference>
<protein>
    <submittedName>
        <fullName evidence="3">Amidohydrolase</fullName>
    </submittedName>
</protein>